<dbReference type="GO" id="GO:0005737">
    <property type="term" value="C:cytoplasm"/>
    <property type="evidence" value="ECO:0007669"/>
    <property type="project" value="TreeGrafter"/>
</dbReference>
<dbReference type="InterPro" id="IPR054562">
    <property type="entry name" value="LysX/ArgX_preATP_grasp"/>
</dbReference>
<dbReference type="EnsemblBacteria" id="ACZ18680">
    <property type="protein sequence ID" value="ACZ18680"/>
    <property type="gene ID" value="Taci_0444"/>
</dbReference>
<dbReference type="eggNOG" id="COG0189">
    <property type="taxonomic scope" value="Bacteria"/>
</dbReference>
<dbReference type="PANTHER" id="PTHR21621">
    <property type="entry name" value="RIBOSOMAL PROTEIN S6 MODIFICATION PROTEIN"/>
    <property type="match status" value="1"/>
</dbReference>
<evidence type="ECO:0000256" key="4">
    <source>
        <dbReference type="PROSITE-ProRule" id="PRU00409"/>
    </source>
</evidence>
<dbReference type="STRING" id="525903.Taci_0444"/>
<dbReference type="Gene3D" id="3.30.1490.20">
    <property type="entry name" value="ATP-grasp fold, A domain"/>
    <property type="match status" value="1"/>
</dbReference>
<dbReference type="Gene3D" id="3.30.470.20">
    <property type="entry name" value="ATP-grasp fold, B domain"/>
    <property type="match status" value="1"/>
</dbReference>
<evidence type="ECO:0000256" key="2">
    <source>
        <dbReference type="ARBA" id="ARBA00022741"/>
    </source>
</evidence>
<name>D1B8S7_THEAS</name>
<evidence type="ECO:0000256" key="1">
    <source>
        <dbReference type="ARBA" id="ARBA00022723"/>
    </source>
</evidence>
<protein>
    <submittedName>
        <fullName evidence="6">Lysine biosynthesis enzyme LysX</fullName>
    </submittedName>
</protein>
<dbReference type="GO" id="GO:0005524">
    <property type="term" value="F:ATP binding"/>
    <property type="evidence" value="ECO:0007669"/>
    <property type="project" value="UniProtKB-UniRule"/>
</dbReference>
<dbReference type="Gene3D" id="3.40.50.20">
    <property type="match status" value="1"/>
</dbReference>
<accession>D1B8S7</accession>
<dbReference type="SUPFAM" id="SSF56059">
    <property type="entry name" value="Glutathione synthetase ATP-binding domain-like"/>
    <property type="match status" value="1"/>
</dbReference>
<keyword evidence="7" id="KW-1185">Reference proteome</keyword>
<sequence length="272" mass="29706">MIYTRLRVEEKLLHQRAQELGVPSRLVDATHWVLGGDLDVPSGGVALCRAISHGQNETIARCLESRGIRVSNPPEVMARCGNKMLTALALDAEGIPQPRWRVALSPEGAMEAVGDLGFPAVLKPLCGSWGRLLAKVNDRDALEAVVEHKHQLGVNHQTYFIQEYVEKGGFDVRAFVVGGRPVAAIRRSSPHWITNTARGGEASNVPVDVEMYRLLEGVQRAIGGDFLAVDLFRSDRGWLVNEVNDGGEFKNSIGPTGVDIPGLIVRHLLDLK</sequence>
<dbReference type="InterPro" id="IPR004666">
    <property type="entry name" value="Rp_bS6_RimK/Lys_biosynth_LsyX"/>
</dbReference>
<dbReference type="FunFam" id="3.30.1490.20:FF:000025">
    <property type="entry name" value="Alpha-aminoadipate--LysW ligase LysX protein"/>
    <property type="match status" value="1"/>
</dbReference>
<dbReference type="InterPro" id="IPR016185">
    <property type="entry name" value="PreATP-grasp_dom_sf"/>
</dbReference>
<evidence type="ECO:0000313" key="6">
    <source>
        <dbReference type="EMBL" id="ACZ18680.1"/>
    </source>
</evidence>
<dbReference type="EMBL" id="CP001818">
    <property type="protein sequence ID" value="ACZ18680.1"/>
    <property type="molecule type" value="Genomic_DNA"/>
</dbReference>
<evidence type="ECO:0000259" key="5">
    <source>
        <dbReference type="PROSITE" id="PS50975"/>
    </source>
</evidence>
<dbReference type="InterPro" id="IPR013651">
    <property type="entry name" value="ATP-grasp_RimK-type"/>
</dbReference>
<gene>
    <name evidence="6" type="ordered locus">Taci_0444</name>
</gene>
<dbReference type="PROSITE" id="PS50975">
    <property type="entry name" value="ATP_GRASP"/>
    <property type="match status" value="1"/>
</dbReference>
<dbReference type="GO" id="GO:0046872">
    <property type="term" value="F:metal ion binding"/>
    <property type="evidence" value="ECO:0007669"/>
    <property type="project" value="UniProtKB-KW"/>
</dbReference>
<dbReference type="AlphaFoldDB" id="D1B8S7"/>
<keyword evidence="2 4" id="KW-0547">Nucleotide-binding</keyword>
<keyword evidence="1" id="KW-0479">Metal-binding</keyword>
<dbReference type="InterPro" id="IPR011761">
    <property type="entry name" value="ATP-grasp"/>
</dbReference>
<keyword evidence="3 4" id="KW-0067">ATP-binding</keyword>
<dbReference type="NCBIfam" id="TIGR00768">
    <property type="entry name" value="rimK_fam"/>
    <property type="match status" value="1"/>
</dbReference>
<dbReference type="HOGENOM" id="CLU_054353_2_1_0"/>
<dbReference type="PATRIC" id="fig|525903.6.peg.450"/>
<dbReference type="Proteomes" id="UP000002030">
    <property type="component" value="Chromosome"/>
</dbReference>
<dbReference type="KEGG" id="tai:Taci_0444"/>
<proteinExistence type="predicted"/>
<dbReference type="SUPFAM" id="SSF52440">
    <property type="entry name" value="PreATP-grasp domain"/>
    <property type="match status" value="1"/>
</dbReference>
<evidence type="ECO:0000256" key="3">
    <source>
        <dbReference type="ARBA" id="ARBA00022840"/>
    </source>
</evidence>
<reference evidence="6 7" key="1">
    <citation type="journal article" date="2009" name="Stand. Genomic Sci.">
        <title>Complete genome sequence of Thermanaerovibrio acidaminovorans type strain (Su883).</title>
        <authorList>
            <person name="Chovatia M."/>
            <person name="Sikorski J."/>
            <person name="Schroder M."/>
            <person name="Lapidus A."/>
            <person name="Nolan M."/>
            <person name="Tice H."/>
            <person name="Glavina Del Rio T."/>
            <person name="Copeland A."/>
            <person name="Cheng J.F."/>
            <person name="Lucas S."/>
            <person name="Chen F."/>
            <person name="Bruce D."/>
            <person name="Goodwin L."/>
            <person name="Pitluck S."/>
            <person name="Ivanova N."/>
            <person name="Mavromatis K."/>
            <person name="Ovchinnikova G."/>
            <person name="Pati A."/>
            <person name="Chen A."/>
            <person name="Palaniappan K."/>
            <person name="Land M."/>
            <person name="Hauser L."/>
            <person name="Chang Y.J."/>
            <person name="Jeffries C.D."/>
            <person name="Chain P."/>
            <person name="Saunders E."/>
            <person name="Detter J.C."/>
            <person name="Brettin T."/>
            <person name="Rohde M."/>
            <person name="Goker M."/>
            <person name="Spring S."/>
            <person name="Bristow J."/>
            <person name="Markowitz V."/>
            <person name="Hugenholtz P."/>
            <person name="Kyrpides N.C."/>
            <person name="Klenk H.P."/>
            <person name="Eisen J.A."/>
        </authorList>
    </citation>
    <scope>NUCLEOTIDE SEQUENCE [LARGE SCALE GENOMIC DNA]</scope>
    <source>
        <strain evidence="7">ATCC 49978 / DSM 6589 / Su883</strain>
    </source>
</reference>
<organism evidence="6 7">
    <name type="scientific">Thermanaerovibrio acidaminovorans (strain ATCC 49978 / DSM 6589 / Su883)</name>
    <name type="common">Selenomonas acidaminovorans</name>
    <dbReference type="NCBI Taxonomy" id="525903"/>
    <lineage>
        <taxon>Bacteria</taxon>
        <taxon>Thermotogati</taxon>
        <taxon>Synergistota</taxon>
        <taxon>Synergistia</taxon>
        <taxon>Synergistales</taxon>
        <taxon>Synergistaceae</taxon>
        <taxon>Thermanaerovibrio</taxon>
    </lineage>
</organism>
<dbReference type="Pfam" id="PF22626">
    <property type="entry name" value="LysX_preATP_grasp"/>
    <property type="match status" value="1"/>
</dbReference>
<feature type="domain" description="ATP-grasp" evidence="5">
    <location>
        <begin position="87"/>
        <end position="269"/>
    </location>
</feature>
<dbReference type="GO" id="GO:0016879">
    <property type="term" value="F:ligase activity, forming carbon-nitrogen bonds"/>
    <property type="evidence" value="ECO:0007669"/>
    <property type="project" value="TreeGrafter"/>
</dbReference>
<dbReference type="Pfam" id="PF08443">
    <property type="entry name" value="RimK"/>
    <property type="match status" value="1"/>
</dbReference>
<dbReference type="OrthoDB" id="9786585at2"/>
<dbReference type="InterPro" id="IPR013815">
    <property type="entry name" value="ATP_grasp_subdomain_1"/>
</dbReference>
<evidence type="ECO:0000313" key="7">
    <source>
        <dbReference type="Proteomes" id="UP000002030"/>
    </source>
</evidence>
<dbReference type="PANTHER" id="PTHR21621:SF0">
    <property type="entry name" value="BETA-CITRYLGLUTAMATE SYNTHASE B-RELATED"/>
    <property type="match status" value="1"/>
</dbReference>